<dbReference type="OrthoDB" id="2115692at2759"/>
<dbReference type="CDD" id="cd04301">
    <property type="entry name" value="NAT_SF"/>
    <property type="match status" value="1"/>
</dbReference>
<comment type="caution">
    <text evidence="1">The sequence shown here is derived from an EMBL/GenBank/DDBJ whole genome shotgun (WGS) entry which is preliminary data.</text>
</comment>
<dbReference type="AlphaFoldDB" id="A0A9W9GFW1"/>
<dbReference type="Proteomes" id="UP001147746">
    <property type="component" value="Unassembled WGS sequence"/>
</dbReference>
<dbReference type="InterPro" id="IPR052523">
    <property type="entry name" value="Trichothecene_AcTrans"/>
</dbReference>
<evidence type="ECO:0000313" key="1">
    <source>
        <dbReference type="EMBL" id="KAJ5299236.1"/>
    </source>
</evidence>
<reference evidence="1" key="2">
    <citation type="journal article" date="2023" name="IMA Fungus">
        <title>Comparative genomic study of the Penicillium genus elucidates a diverse pangenome and 15 lateral gene transfer events.</title>
        <authorList>
            <person name="Petersen C."/>
            <person name="Sorensen T."/>
            <person name="Nielsen M.R."/>
            <person name="Sondergaard T.E."/>
            <person name="Sorensen J.L."/>
            <person name="Fitzpatrick D.A."/>
            <person name="Frisvad J.C."/>
            <person name="Nielsen K.L."/>
        </authorList>
    </citation>
    <scope>NUCLEOTIDE SEQUENCE</scope>
    <source>
        <strain evidence="1">IBT 21472</strain>
    </source>
</reference>
<dbReference type="InterPro" id="IPR016181">
    <property type="entry name" value="Acyl_CoA_acyltransferase"/>
</dbReference>
<evidence type="ECO:0000313" key="2">
    <source>
        <dbReference type="Proteomes" id="UP001147746"/>
    </source>
</evidence>
<dbReference type="GO" id="GO:0016747">
    <property type="term" value="F:acyltransferase activity, transferring groups other than amino-acyl groups"/>
    <property type="evidence" value="ECO:0007669"/>
    <property type="project" value="InterPro"/>
</dbReference>
<proteinExistence type="predicted"/>
<dbReference type="EMBL" id="JAPZBO010000010">
    <property type="protein sequence ID" value="KAJ5299236.1"/>
    <property type="molecule type" value="Genomic_DNA"/>
</dbReference>
<dbReference type="PANTHER" id="PTHR42791:SF17">
    <property type="entry name" value="ACETYLTRANSFERASE, GNAT FAMILY FAMILY (AFU_ORTHOLOGUE AFUA_8G05690)"/>
    <property type="match status" value="1"/>
</dbReference>
<gene>
    <name evidence="1" type="ORF">N7476_010793</name>
</gene>
<organism evidence="1 2">
    <name type="scientific">Penicillium atrosanguineum</name>
    <dbReference type="NCBI Taxonomy" id="1132637"/>
    <lineage>
        <taxon>Eukaryota</taxon>
        <taxon>Fungi</taxon>
        <taxon>Dikarya</taxon>
        <taxon>Ascomycota</taxon>
        <taxon>Pezizomycotina</taxon>
        <taxon>Eurotiomycetes</taxon>
        <taxon>Eurotiomycetidae</taxon>
        <taxon>Eurotiales</taxon>
        <taxon>Aspergillaceae</taxon>
        <taxon>Penicillium</taxon>
    </lineage>
</organism>
<dbReference type="SUPFAM" id="SSF55729">
    <property type="entry name" value="Acyl-CoA N-acyltransferases (Nat)"/>
    <property type="match status" value="1"/>
</dbReference>
<dbReference type="Gene3D" id="3.40.630.30">
    <property type="match status" value="1"/>
</dbReference>
<reference evidence="1" key="1">
    <citation type="submission" date="2022-12" db="EMBL/GenBank/DDBJ databases">
        <authorList>
            <person name="Petersen C."/>
        </authorList>
    </citation>
    <scope>NUCLEOTIDE SEQUENCE</scope>
    <source>
        <strain evidence="1">IBT 21472</strain>
    </source>
</reference>
<protein>
    <submittedName>
        <fullName evidence="1">Uncharacterized protein</fullName>
    </submittedName>
</protein>
<name>A0A9W9GFW1_9EURO</name>
<keyword evidence="2" id="KW-1185">Reference proteome</keyword>
<sequence>MTVGTVVEESPLALELATLEDVPALTNLWYEAFTDPAVRHIWPDTPGVRKWWDDANREDMTNKPFQHYVKVIDPKSKDVNGRPRIVAYAKWDLAMPEERGRRFPPWHEDMNKQNCDEFVKTLEANRQRVFGDSKNYYLDMLGTHPDYRKCGAGSMLVRYGCDLADEHGVGAYVDASKAGTPLYAKWGFIDESGPDGGDVTAMARRYVKG</sequence>
<accession>A0A9W9GFW1</accession>
<dbReference type="Pfam" id="PF00583">
    <property type="entry name" value="Acetyltransf_1"/>
    <property type="match status" value="1"/>
</dbReference>
<dbReference type="InterPro" id="IPR000182">
    <property type="entry name" value="GNAT_dom"/>
</dbReference>
<dbReference type="PROSITE" id="PS51186">
    <property type="entry name" value="GNAT"/>
    <property type="match status" value="1"/>
</dbReference>
<dbReference type="PANTHER" id="PTHR42791">
    <property type="entry name" value="GNAT FAMILY ACETYLTRANSFERASE"/>
    <property type="match status" value="1"/>
</dbReference>